<dbReference type="AlphaFoldDB" id="A0A917DCB9"/>
<keyword evidence="3" id="KW-1185">Reference proteome</keyword>
<feature type="chain" id="PRO_5037295283" evidence="1">
    <location>
        <begin position="23"/>
        <end position="268"/>
    </location>
</feature>
<dbReference type="EMBL" id="BMFG01000004">
    <property type="protein sequence ID" value="GGD24665.1"/>
    <property type="molecule type" value="Genomic_DNA"/>
</dbReference>
<evidence type="ECO:0000256" key="1">
    <source>
        <dbReference type="SAM" id="SignalP"/>
    </source>
</evidence>
<feature type="signal peptide" evidence="1">
    <location>
        <begin position="1"/>
        <end position="22"/>
    </location>
</feature>
<name>A0A917DCB9_9FLAO</name>
<reference evidence="2" key="2">
    <citation type="submission" date="2020-09" db="EMBL/GenBank/DDBJ databases">
        <authorList>
            <person name="Sun Q."/>
            <person name="Zhou Y."/>
        </authorList>
    </citation>
    <scope>NUCLEOTIDE SEQUENCE</scope>
    <source>
        <strain evidence="2">CGMCC 1.12506</strain>
    </source>
</reference>
<organism evidence="2 3">
    <name type="scientific">Flavobacterium orientale</name>
    <dbReference type="NCBI Taxonomy" id="1756020"/>
    <lineage>
        <taxon>Bacteria</taxon>
        <taxon>Pseudomonadati</taxon>
        <taxon>Bacteroidota</taxon>
        <taxon>Flavobacteriia</taxon>
        <taxon>Flavobacteriales</taxon>
        <taxon>Flavobacteriaceae</taxon>
        <taxon>Flavobacterium</taxon>
    </lineage>
</organism>
<keyword evidence="1" id="KW-0732">Signal</keyword>
<reference evidence="2" key="1">
    <citation type="journal article" date="2014" name="Int. J. Syst. Evol. Microbiol.">
        <title>Complete genome sequence of Corynebacterium casei LMG S-19264T (=DSM 44701T), isolated from a smear-ripened cheese.</title>
        <authorList>
            <consortium name="US DOE Joint Genome Institute (JGI-PGF)"/>
            <person name="Walter F."/>
            <person name="Albersmeier A."/>
            <person name="Kalinowski J."/>
            <person name="Ruckert C."/>
        </authorList>
    </citation>
    <scope>NUCLEOTIDE SEQUENCE</scope>
    <source>
        <strain evidence="2">CGMCC 1.12506</strain>
    </source>
</reference>
<sequence>MKKQLILVFAFASLLFSCSSDDTNQDPIDPSVSYLPLTTANSWDYEVNTASQPTLFDDLYVGNDVVISGKTYKQMKNVNMPSGLFCSLMRDNALRQENAKTLFTGTLNFDLGIDIPFDLAVQDLVILDYNAPTNQVLGSLNGVIEETIEGVPFTITYNLKITALENLASYTTPDAVVYNDVKKVQVTLNLQLVTEQTIPGTTITVPVTIMNAQDVVTATQHYAKNIGMVYANDVISYNLAIDPAVVGLAIPQSGNQVITETLTTYNIN</sequence>
<dbReference type="Proteomes" id="UP000625735">
    <property type="component" value="Unassembled WGS sequence"/>
</dbReference>
<accession>A0A917DCB9</accession>
<proteinExistence type="predicted"/>
<evidence type="ECO:0000313" key="2">
    <source>
        <dbReference type="EMBL" id="GGD24665.1"/>
    </source>
</evidence>
<dbReference type="RefSeq" id="WP_188361789.1">
    <property type="nucleotide sequence ID" value="NZ_BMFG01000004.1"/>
</dbReference>
<dbReference type="PROSITE" id="PS51257">
    <property type="entry name" value="PROKAR_LIPOPROTEIN"/>
    <property type="match status" value="1"/>
</dbReference>
<comment type="caution">
    <text evidence="2">The sequence shown here is derived from an EMBL/GenBank/DDBJ whole genome shotgun (WGS) entry which is preliminary data.</text>
</comment>
<protein>
    <submittedName>
        <fullName evidence="2">Uncharacterized protein</fullName>
    </submittedName>
</protein>
<evidence type="ECO:0000313" key="3">
    <source>
        <dbReference type="Proteomes" id="UP000625735"/>
    </source>
</evidence>
<gene>
    <name evidence="2" type="ORF">GCM10011343_13550</name>
</gene>